<keyword evidence="2 4" id="KW-0863">Zinc-finger</keyword>
<dbReference type="AlphaFoldDB" id="A0A4T0FE07"/>
<gene>
    <name evidence="7" type="ORF">E3P99_03779</name>
</gene>
<dbReference type="PANTHER" id="PTHR45969:SF69">
    <property type="entry name" value="FINGER DOMAIN PROTEIN, PUTATIVE (AFU_ORTHOLOGUE AFUA_3G12190)-RELATED"/>
    <property type="match status" value="1"/>
</dbReference>
<keyword evidence="8" id="KW-1185">Reference proteome</keyword>
<feature type="compositionally biased region" description="Basic and acidic residues" evidence="5">
    <location>
        <begin position="272"/>
        <end position="281"/>
    </location>
</feature>
<feature type="domain" description="RING-type" evidence="6">
    <location>
        <begin position="3"/>
        <end position="46"/>
    </location>
</feature>
<feature type="region of interest" description="Disordered" evidence="5">
    <location>
        <begin position="251"/>
        <end position="321"/>
    </location>
</feature>
<dbReference type="Pfam" id="PF13639">
    <property type="entry name" value="zf-RING_2"/>
    <property type="match status" value="1"/>
</dbReference>
<evidence type="ECO:0000256" key="4">
    <source>
        <dbReference type="PROSITE-ProRule" id="PRU00175"/>
    </source>
</evidence>
<proteinExistence type="predicted"/>
<feature type="compositionally biased region" description="Polar residues" evidence="5">
    <location>
        <begin position="390"/>
        <end position="408"/>
    </location>
</feature>
<comment type="caution">
    <text evidence="7">The sequence shown here is derived from an EMBL/GenBank/DDBJ whole genome shotgun (WGS) entry which is preliminary data.</text>
</comment>
<dbReference type="SMART" id="SM00184">
    <property type="entry name" value="RING"/>
    <property type="match status" value="1"/>
</dbReference>
<evidence type="ECO:0000313" key="7">
    <source>
        <dbReference type="EMBL" id="TIA86119.1"/>
    </source>
</evidence>
<feature type="compositionally biased region" description="Acidic residues" evidence="5">
    <location>
        <begin position="298"/>
        <end position="308"/>
    </location>
</feature>
<organism evidence="7 8">
    <name type="scientific">Wallemia hederae</name>
    <dbReference type="NCBI Taxonomy" id="1540922"/>
    <lineage>
        <taxon>Eukaryota</taxon>
        <taxon>Fungi</taxon>
        <taxon>Dikarya</taxon>
        <taxon>Basidiomycota</taxon>
        <taxon>Wallemiomycotina</taxon>
        <taxon>Wallemiomycetes</taxon>
        <taxon>Wallemiales</taxon>
        <taxon>Wallemiaceae</taxon>
        <taxon>Wallemia</taxon>
    </lineage>
</organism>
<keyword evidence="1" id="KW-0479">Metal-binding</keyword>
<accession>A0A4T0FE07</accession>
<dbReference type="OrthoDB" id="8062037at2759"/>
<feature type="region of interest" description="Disordered" evidence="5">
    <location>
        <begin position="365"/>
        <end position="428"/>
    </location>
</feature>
<feature type="compositionally biased region" description="Gly residues" evidence="5">
    <location>
        <begin position="254"/>
        <end position="263"/>
    </location>
</feature>
<dbReference type="GO" id="GO:0016567">
    <property type="term" value="P:protein ubiquitination"/>
    <property type="evidence" value="ECO:0007669"/>
    <property type="project" value="TreeGrafter"/>
</dbReference>
<dbReference type="SUPFAM" id="SSF57850">
    <property type="entry name" value="RING/U-box"/>
    <property type="match status" value="1"/>
</dbReference>
<dbReference type="PANTHER" id="PTHR45969">
    <property type="entry name" value="RING ZINC FINGER PROTEIN-RELATED"/>
    <property type="match status" value="1"/>
</dbReference>
<evidence type="ECO:0000256" key="2">
    <source>
        <dbReference type="ARBA" id="ARBA00022771"/>
    </source>
</evidence>
<dbReference type="GO" id="GO:0061630">
    <property type="term" value="F:ubiquitin protein ligase activity"/>
    <property type="evidence" value="ECO:0007669"/>
    <property type="project" value="TreeGrafter"/>
</dbReference>
<feature type="compositionally biased region" description="Polar residues" evidence="5">
    <location>
        <begin position="365"/>
        <end position="382"/>
    </location>
</feature>
<evidence type="ECO:0000256" key="3">
    <source>
        <dbReference type="ARBA" id="ARBA00022833"/>
    </source>
</evidence>
<dbReference type="Proteomes" id="UP000310189">
    <property type="component" value="Unassembled WGS sequence"/>
</dbReference>
<name>A0A4T0FE07_9BASI</name>
<evidence type="ECO:0000313" key="8">
    <source>
        <dbReference type="Proteomes" id="UP000310189"/>
    </source>
</evidence>
<protein>
    <recommendedName>
        <fullName evidence="6">RING-type domain-containing protein</fullName>
    </recommendedName>
</protein>
<evidence type="ECO:0000256" key="1">
    <source>
        <dbReference type="ARBA" id="ARBA00022723"/>
    </source>
</evidence>
<dbReference type="Gene3D" id="3.30.40.10">
    <property type="entry name" value="Zinc/RING finger domain, C3HC4 (zinc finger)"/>
    <property type="match status" value="1"/>
</dbReference>
<dbReference type="InterPro" id="IPR001841">
    <property type="entry name" value="Znf_RING"/>
</dbReference>
<evidence type="ECO:0000256" key="5">
    <source>
        <dbReference type="SAM" id="MobiDB-lite"/>
    </source>
</evidence>
<keyword evidence="3" id="KW-0862">Zinc</keyword>
<sequence>MDCSICFDKLSEGATAAVKCGHVYHLACIQKWLQHTHSHKHCPSCRQPIQTQNDLTKLHLGDSDSSRDVKVDKVIELSRRIHEISKRREAASLKVVFEDAVEVVTGCIADDDGTTRLLKVLSKELRGLNERVDQSVVVAHLNDKIDSLTQTCNGMEAQKKKEIGKLKLDHTRQVARMSQDEHELRQKYEKALADNSKLGKDYSMNITVKDARISQIESNERRLKSRLQESEAQLNRYKANISEWKRKYEKLQRSGGGGGGGGSSSKTTTPPSKDKEKEKVKQKQTNNKVRRYTLSSSDTEDVSMDIDSDNNVPSSTIPPGVVNRIASGSRAKRKSDEVQILPPSDDVDLALDEPLPSFAVKKVRSSTSVRDSTGRNVSSSAQVGPKVHSYSRNKLNTPINTTIPSNSLLALGPKSHNKLIPSQPIRKR</sequence>
<dbReference type="CDD" id="cd16448">
    <property type="entry name" value="RING-H2"/>
    <property type="match status" value="1"/>
</dbReference>
<reference evidence="7 8" key="1">
    <citation type="submission" date="2019-03" db="EMBL/GenBank/DDBJ databases">
        <title>Sequencing 23 genomes of Wallemia ichthyophaga.</title>
        <authorList>
            <person name="Gostincar C."/>
        </authorList>
    </citation>
    <scope>NUCLEOTIDE SEQUENCE [LARGE SCALE GENOMIC DNA]</scope>
    <source>
        <strain evidence="7 8">EXF-5753</strain>
    </source>
</reference>
<evidence type="ECO:0000259" key="6">
    <source>
        <dbReference type="PROSITE" id="PS50089"/>
    </source>
</evidence>
<dbReference type="PROSITE" id="PS50089">
    <property type="entry name" value="ZF_RING_2"/>
    <property type="match status" value="1"/>
</dbReference>
<dbReference type="EMBL" id="SPNW01000088">
    <property type="protein sequence ID" value="TIA86119.1"/>
    <property type="molecule type" value="Genomic_DNA"/>
</dbReference>
<dbReference type="InterPro" id="IPR013083">
    <property type="entry name" value="Znf_RING/FYVE/PHD"/>
</dbReference>
<dbReference type="GO" id="GO:0008270">
    <property type="term" value="F:zinc ion binding"/>
    <property type="evidence" value="ECO:0007669"/>
    <property type="project" value="UniProtKB-KW"/>
</dbReference>